<dbReference type="RefSeq" id="WP_037203735.1">
    <property type="nucleotide sequence ID" value="NZ_JACIEQ010000001.1"/>
</dbReference>
<keyword evidence="4" id="KW-1185">Reference proteome</keyword>
<comment type="caution">
    <text evidence="3">The sequence shown here is derived from an EMBL/GenBank/DDBJ whole genome shotgun (WGS) entry which is preliminary data.</text>
</comment>
<dbReference type="Proteomes" id="UP000585681">
    <property type="component" value="Unassembled WGS sequence"/>
</dbReference>
<gene>
    <name evidence="3" type="ORF">GGR17_001378</name>
</gene>
<feature type="chain" id="PRO_5033067823" description="Ferrochelatase" evidence="2">
    <location>
        <begin position="20"/>
        <end position="61"/>
    </location>
</feature>
<name>A0A840CHG5_9RHOB</name>
<sequence>MKKFALAAVVSMMATASFAGSMAEPVIEMEPEVIEQDTSSSAGGVLVPIMFLVMIAAAASN</sequence>
<protein>
    <recommendedName>
        <fullName evidence="5">Ferrochelatase</fullName>
    </recommendedName>
</protein>
<feature type="signal peptide" evidence="2">
    <location>
        <begin position="1"/>
        <end position="19"/>
    </location>
</feature>
<proteinExistence type="predicted"/>
<dbReference type="EMBL" id="JACIEQ010000001">
    <property type="protein sequence ID" value="MBB4021587.1"/>
    <property type="molecule type" value="Genomic_DNA"/>
</dbReference>
<keyword evidence="1" id="KW-1133">Transmembrane helix</keyword>
<keyword evidence="1" id="KW-0812">Transmembrane</keyword>
<accession>A0A840CHG5</accession>
<evidence type="ECO:0008006" key="5">
    <source>
        <dbReference type="Google" id="ProtNLM"/>
    </source>
</evidence>
<organism evidence="3 4">
    <name type="scientific">Actibacterium naphthalenivorans</name>
    <dbReference type="NCBI Taxonomy" id="1614693"/>
    <lineage>
        <taxon>Bacteria</taxon>
        <taxon>Pseudomonadati</taxon>
        <taxon>Pseudomonadota</taxon>
        <taxon>Alphaproteobacteria</taxon>
        <taxon>Rhodobacterales</taxon>
        <taxon>Roseobacteraceae</taxon>
        <taxon>Actibacterium</taxon>
    </lineage>
</organism>
<reference evidence="3 4" key="1">
    <citation type="submission" date="2020-08" db="EMBL/GenBank/DDBJ databases">
        <title>Genomic Encyclopedia of Type Strains, Phase IV (KMG-IV): sequencing the most valuable type-strain genomes for metagenomic binning, comparative biology and taxonomic classification.</title>
        <authorList>
            <person name="Goeker M."/>
        </authorList>
    </citation>
    <scope>NUCLEOTIDE SEQUENCE [LARGE SCALE GENOMIC DNA]</scope>
    <source>
        <strain evidence="3 4">DSM 105040</strain>
    </source>
</reference>
<feature type="transmembrane region" description="Helical" evidence="1">
    <location>
        <begin position="39"/>
        <end position="59"/>
    </location>
</feature>
<evidence type="ECO:0000313" key="4">
    <source>
        <dbReference type="Proteomes" id="UP000585681"/>
    </source>
</evidence>
<dbReference type="AlphaFoldDB" id="A0A840CHG5"/>
<evidence type="ECO:0000256" key="2">
    <source>
        <dbReference type="SAM" id="SignalP"/>
    </source>
</evidence>
<evidence type="ECO:0000256" key="1">
    <source>
        <dbReference type="SAM" id="Phobius"/>
    </source>
</evidence>
<keyword evidence="2" id="KW-0732">Signal</keyword>
<keyword evidence="1" id="KW-0472">Membrane</keyword>
<evidence type="ECO:0000313" key="3">
    <source>
        <dbReference type="EMBL" id="MBB4021587.1"/>
    </source>
</evidence>